<dbReference type="STRING" id="151549.A0A4C1SI35"/>
<keyword evidence="2" id="KW-1185">Reference proteome</keyword>
<dbReference type="AlphaFoldDB" id="A0A4C1SI35"/>
<accession>A0A4C1SI35</accession>
<dbReference type="PANTHER" id="PTHR45913">
    <property type="entry name" value="EPM2A-INTERACTING PROTEIN 1"/>
    <property type="match status" value="1"/>
</dbReference>
<gene>
    <name evidence="1" type="primary">ZBED9</name>
    <name evidence="1" type="ORF">EVAR_76997_1</name>
</gene>
<reference evidence="1 2" key="1">
    <citation type="journal article" date="2019" name="Commun. Biol.">
        <title>The bagworm genome reveals a unique fibroin gene that provides high tensile strength.</title>
        <authorList>
            <person name="Kono N."/>
            <person name="Nakamura H."/>
            <person name="Ohtoshi R."/>
            <person name="Tomita M."/>
            <person name="Numata K."/>
            <person name="Arakawa K."/>
        </authorList>
    </citation>
    <scope>NUCLEOTIDE SEQUENCE [LARGE SCALE GENOMIC DNA]</scope>
</reference>
<dbReference type="SUPFAM" id="SSF53098">
    <property type="entry name" value="Ribonuclease H-like"/>
    <property type="match status" value="1"/>
</dbReference>
<organism evidence="1 2">
    <name type="scientific">Eumeta variegata</name>
    <name type="common">Bagworm moth</name>
    <name type="synonym">Eumeta japonica</name>
    <dbReference type="NCBI Taxonomy" id="151549"/>
    <lineage>
        <taxon>Eukaryota</taxon>
        <taxon>Metazoa</taxon>
        <taxon>Ecdysozoa</taxon>
        <taxon>Arthropoda</taxon>
        <taxon>Hexapoda</taxon>
        <taxon>Insecta</taxon>
        <taxon>Pterygota</taxon>
        <taxon>Neoptera</taxon>
        <taxon>Endopterygota</taxon>
        <taxon>Lepidoptera</taxon>
        <taxon>Glossata</taxon>
        <taxon>Ditrysia</taxon>
        <taxon>Tineoidea</taxon>
        <taxon>Psychidae</taxon>
        <taxon>Oiketicinae</taxon>
        <taxon>Eumeta</taxon>
    </lineage>
</organism>
<dbReference type="PANTHER" id="PTHR45913:SF22">
    <property type="entry name" value="SCAN BOX DOMAIN-CONTAINING PROTEIN"/>
    <property type="match status" value="1"/>
</dbReference>
<proteinExistence type="predicted"/>
<dbReference type="OrthoDB" id="1101576at2759"/>
<sequence>MEEEIHEELQFARTLETDTKGESIFNVLSNFFTEKSIPFTNIISVATDGAPAMVGRYRGFISNLKRIIPGLTAIHCVIHRQHLVAKHLSDRLNQFLHFIIQAVNKIRSNALNTRLFAQLCDKNDKDFQRLFLHNEVRWLSKGACLTRFYSLFDSVLEFLESRDSDLKENLIKFKADIAYLTDLFKKINDINLQLQGDSLNLIKTKGIISVFLAKLKFMKQNISRRELSQFPNLSQVECIDEDIHTYSQHLSALHDDFKTRFEDILTMDIPPWIINPFDETEVANVVLQEELLELSTNEELKVKFRKGYQTFASRNTRKISWTVGNRKEIFNSFSLVIPCRKEF</sequence>
<dbReference type="InterPro" id="IPR012337">
    <property type="entry name" value="RNaseH-like_sf"/>
</dbReference>
<dbReference type="EMBL" id="BGZK01000006">
    <property type="protein sequence ID" value="GBP00781.1"/>
    <property type="molecule type" value="Genomic_DNA"/>
</dbReference>
<evidence type="ECO:0000313" key="1">
    <source>
        <dbReference type="EMBL" id="GBP00781.1"/>
    </source>
</evidence>
<protein>
    <submittedName>
        <fullName evidence="1">SCAN domain-containing protein 3</fullName>
    </submittedName>
</protein>
<dbReference type="Proteomes" id="UP000299102">
    <property type="component" value="Unassembled WGS sequence"/>
</dbReference>
<name>A0A4C1SI35_EUMVA</name>
<evidence type="ECO:0000313" key="2">
    <source>
        <dbReference type="Proteomes" id="UP000299102"/>
    </source>
</evidence>
<comment type="caution">
    <text evidence="1">The sequence shown here is derived from an EMBL/GenBank/DDBJ whole genome shotgun (WGS) entry which is preliminary data.</text>
</comment>